<evidence type="ECO:0000313" key="2">
    <source>
        <dbReference type="EMBL" id="QOZ65895.1"/>
    </source>
</evidence>
<reference evidence="2 3" key="1">
    <citation type="submission" date="2018-06" db="EMBL/GenBank/DDBJ databases">
        <title>Comparative genomics of Bradyrhizobium nodulating Arachidis hypogaea.</title>
        <authorList>
            <person name="Li Y."/>
        </authorList>
    </citation>
    <scope>NUCLEOTIDE SEQUENCE [LARGE SCALE GENOMIC DNA]</scope>
    <source>
        <strain evidence="2 3">CCBAU 051107</strain>
    </source>
</reference>
<evidence type="ECO:0000256" key="1">
    <source>
        <dbReference type="SAM" id="MobiDB-lite"/>
    </source>
</evidence>
<dbReference type="InterPro" id="IPR036692">
    <property type="entry name" value="Shew3726-like_sf"/>
</dbReference>
<name>A0AAE7NM19_9BRAD</name>
<dbReference type="Proteomes" id="UP000594015">
    <property type="component" value="Chromosome"/>
</dbReference>
<proteinExistence type="predicted"/>
<dbReference type="Pfam" id="PF07369">
    <property type="entry name" value="DUF1488"/>
    <property type="match status" value="1"/>
</dbReference>
<dbReference type="SUPFAM" id="SSF160272">
    <property type="entry name" value="Shew3726-like"/>
    <property type="match status" value="1"/>
</dbReference>
<dbReference type="EMBL" id="CP030050">
    <property type="protein sequence ID" value="QOZ65895.1"/>
    <property type="molecule type" value="Genomic_DNA"/>
</dbReference>
<feature type="region of interest" description="Disordered" evidence="1">
    <location>
        <begin position="77"/>
        <end position="103"/>
    </location>
</feature>
<organism evidence="2 3">
    <name type="scientific">Bradyrhizobium arachidis</name>
    <dbReference type="NCBI Taxonomy" id="858423"/>
    <lineage>
        <taxon>Bacteria</taxon>
        <taxon>Pseudomonadati</taxon>
        <taxon>Pseudomonadota</taxon>
        <taxon>Alphaproteobacteria</taxon>
        <taxon>Hyphomicrobiales</taxon>
        <taxon>Nitrobacteraceae</taxon>
        <taxon>Bradyrhizobium</taxon>
    </lineage>
</organism>
<evidence type="ECO:0000313" key="3">
    <source>
        <dbReference type="Proteomes" id="UP000594015"/>
    </source>
</evidence>
<gene>
    <name evidence="2" type="ORF">WN72_05280</name>
</gene>
<dbReference type="KEGG" id="barh:WN72_05280"/>
<sequence>MSASSKLPLSPDPSGEFEQAAPEAILFAMFDGDDRIACRVDWSALRDRAIADGTDPNDLAGTFKRHRATIEQIASEQFDAGTEMPTVWSGTPAAPWGERSSSP</sequence>
<dbReference type="RefSeq" id="WP_092219602.1">
    <property type="nucleotide sequence ID" value="NZ_CP030050.1"/>
</dbReference>
<protein>
    <submittedName>
        <fullName evidence="2">DUF1488 family protein</fullName>
    </submittedName>
</protein>
<dbReference type="InterPro" id="IPR009962">
    <property type="entry name" value="DUF1488"/>
</dbReference>
<dbReference type="AlphaFoldDB" id="A0AAE7NM19"/>
<accession>A0AAE7NM19</accession>